<dbReference type="EMBL" id="JBBPBM010000004">
    <property type="protein sequence ID" value="KAK8589995.1"/>
    <property type="molecule type" value="Genomic_DNA"/>
</dbReference>
<protein>
    <submittedName>
        <fullName evidence="1">Uncharacterized protein</fullName>
    </submittedName>
</protein>
<organism evidence="1 2">
    <name type="scientific">Hibiscus sabdariffa</name>
    <name type="common">roselle</name>
    <dbReference type="NCBI Taxonomy" id="183260"/>
    <lineage>
        <taxon>Eukaryota</taxon>
        <taxon>Viridiplantae</taxon>
        <taxon>Streptophyta</taxon>
        <taxon>Embryophyta</taxon>
        <taxon>Tracheophyta</taxon>
        <taxon>Spermatophyta</taxon>
        <taxon>Magnoliopsida</taxon>
        <taxon>eudicotyledons</taxon>
        <taxon>Gunneridae</taxon>
        <taxon>Pentapetalae</taxon>
        <taxon>rosids</taxon>
        <taxon>malvids</taxon>
        <taxon>Malvales</taxon>
        <taxon>Malvaceae</taxon>
        <taxon>Malvoideae</taxon>
        <taxon>Hibiscus</taxon>
    </lineage>
</organism>
<sequence>MVASRDSPSIIDHHVFDEMSKLKENDIEDQTKLCGERLNFQTDDLSMTTEEKLARNRGVNNINQAENHTDTNKYKKMGQVEIFSGVTDIVNKERNEGVVNGKAPTLSFVDYDDQLQGNMMNPFLVIFHKPMFELQIPREIIEIMKILLVAGGGALTTNFVLASTEDVQPMKGMLNCKSYLFGIIDGDWTDEYYHCWVVMNFDPGEAQLQSALRVKEVDVTRKMMSIENTNQHTYARRTVDNDADRSELVAPCKLKSQGLHVMSEGAKMMTEIEIDVRSLLDDCGFQDKRQVTTVQNKLGIVQNGVHILLPSNFIAIFTSVGGFCHCYFGQEVVNYLGILAHMHNILWKLISTRQYREYKEDLLEYQRKEQRANGQVKG</sequence>
<comment type="caution">
    <text evidence="1">The sequence shown here is derived from an EMBL/GenBank/DDBJ whole genome shotgun (WGS) entry which is preliminary data.</text>
</comment>
<dbReference type="Proteomes" id="UP001472677">
    <property type="component" value="Unassembled WGS sequence"/>
</dbReference>
<gene>
    <name evidence="1" type="ORF">V6N12_024381</name>
</gene>
<keyword evidence="2" id="KW-1185">Reference proteome</keyword>
<proteinExistence type="predicted"/>
<reference evidence="1 2" key="1">
    <citation type="journal article" date="2024" name="G3 (Bethesda)">
        <title>Genome assembly of Hibiscus sabdariffa L. provides insights into metabolisms of medicinal natural products.</title>
        <authorList>
            <person name="Kim T."/>
        </authorList>
    </citation>
    <scope>NUCLEOTIDE SEQUENCE [LARGE SCALE GENOMIC DNA]</scope>
    <source>
        <strain evidence="1">TK-2024</strain>
        <tissue evidence="1">Old leaves</tissue>
    </source>
</reference>
<evidence type="ECO:0000313" key="1">
    <source>
        <dbReference type="EMBL" id="KAK8589995.1"/>
    </source>
</evidence>
<evidence type="ECO:0000313" key="2">
    <source>
        <dbReference type="Proteomes" id="UP001472677"/>
    </source>
</evidence>
<accession>A0ABR2G0F8</accession>
<name>A0ABR2G0F8_9ROSI</name>